<name>A0A5D4SYR1_9BACI</name>
<dbReference type="EMBL" id="VTET01000010">
    <property type="protein sequence ID" value="TYS68570.1"/>
    <property type="molecule type" value="Genomic_DNA"/>
</dbReference>
<accession>A0A5D4SYR1</accession>
<reference evidence="1 2" key="1">
    <citation type="submission" date="2019-08" db="EMBL/GenBank/DDBJ databases">
        <title>Bacillus genomes from the desert of Cuatro Cienegas, Coahuila.</title>
        <authorList>
            <person name="Olmedo-Alvarez G."/>
        </authorList>
    </citation>
    <scope>NUCLEOTIDE SEQUENCE [LARGE SCALE GENOMIC DNA]</scope>
    <source>
        <strain evidence="1 2">CH98b_3T</strain>
    </source>
</reference>
<proteinExistence type="predicted"/>
<dbReference type="InterPro" id="IPR025056">
    <property type="entry name" value="DUF3993"/>
</dbReference>
<protein>
    <submittedName>
        <fullName evidence="1">DUF3993 domain-containing protein</fullName>
    </submittedName>
</protein>
<gene>
    <name evidence="1" type="ORF">FZC75_17925</name>
</gene>
<dbReference type="OrthoDB" id="2680601at2"/>
<organism evidence="1 2">
    <name type="scientific">Sutcliffiella horikoshii</name>
    <dbReference type="NCBI Taxonomy" id="79883"/>
    <lineage>
        <taxon>Bacteria</taxon>
        <taxon>Bacillati</taxon>
        <taxon>Bacillota</taxon>
        <taxon>Bacilli</taxon>
        <taxon>Bacillales</taxon>
        <taxon>Bacillaceae</taxon>
        <taxon>Sutcliffiella</taxon>
    </lineage>
</organism>
<comment type="caution">
    <text evidence="1">The sequence shown here is derived from an EMBL/GenBank/DDBJ whole genome shotgun (WGS) entry which is preliminary data.</text>
</comment>
<sequence>MLKSMTGIIAIITILFFGSNYASAEQSPRDEEVYTFLKDAFQSQLSLGEKHRSLEEIDLVLDPYFTKEYQQSFLKEHLFEEEAGYITYGTDFPAYYIPFFSYDEETKVMESSEDEIIIYEFFTSEEDMPSLYDDHYEYVKLQETPSGWKVNDYGFEYEMPDFVKNNEKKKQEDFIVTKGSVKDVRMNRITPFGMFAYPFFHSLPVTIGMMASQLLHDYNQNTFLVTR</sequence>
<dbReference type="Proteomes" id="UP000324517">
    <property type="component" value="Unassembled WGS sequence"/>
</dbReference>
<evidence type="ECO:0000313" key="2">
    <source>
        <dbReference type="Proteomes" id="UP000324517"/>
    </source>
</evidence>
<evidence type="ECO:0000313" key="1">
    <source>
        <dbReference type="EMBL" id="TYS68570.1"/>
    </source>
</evidence>
<dbReference type="Pfam" id="PF13158">
    <property type="entry name" value="DUF3993"/>
    <property type="match status" value="1"/>
</dbReference>
<dbReference type="RefSeq" id="WP_148980272.1">
    <property type="nucleotide sequence ID" value="NZ_JBNILM010000010.1"/>
</dbReference>
<dbReference type="AlphaFoldDB" id="A0A5D4SYR1"/>